<dbReference type="CDD" id="cd17504">
    <property type="entry name" value="MFS_MMR_MDR_like"/>
    <property type="match status" value="1"/>
</dbReference>
<feature type="transmembrane region" description="Helical" evidence="6">
    <location>
        <begin position="419"/>
        <end position="437"/>
    </location>
</feature>
<feature type="transmembrane region" description="Helical" evidence="6">
    <location>
        <begin position="21"/>
        <end position="45"/>
    </location>
</feature>
<evidence type="ECO:0000256" key="1">
    <source>
        <dbReference type="ARBA" id="ARBA00004651"/>
    </source>
</evidence>
<dbReference type="InterPro" id="IPR036259">
    <property type="entry name" value="MFS_trans_sf"/>
</dbReference>
<evidence type="ECO:0000313" key="8">
    <source>
        <dbReference type="EMBL" id="GAA1846725.1"/>
    </source>
</evidence>
<protein>
    <submittedName>
        <fullName evidence="8">MFS transporter</fullName>
    </submittedName>
</protein>
<dbReference type="Gene3D" id="1.20.1250.20">
    <property type="entry name" value="MFS general substrate transporter like domains"/>
    <property type="match status" value="2"/>
</dbReference>
<feature type="transmembrane region" description="Helical" evidence="6">
    <location>
        <begin position="315"/>
        <end position="337"/>
    </location>
</feature>
<keyword evidence="4 6" id="KW-1133">Transmembrane helix</keyword>
<dbReference type="PROSITE" id="PS50850">
    <property type="entry name" value="MFS"/>
    <property type="match status" value="1"/>
</dbReference>
<dbReference type="InterPro" id="IPR020846">
    <property type="entry name" value="MFS_dom"/>
</dbReference>
<keyword evidence="3 6" id="KW-0812">Transmembrane</keyword>
<proteinExistence type="predicted"/>
<feature type="transmembrane region" description="Helical" evidence="6">
    <location>
        <begin position="88"/>
        <end position="107"/>
    </location>
</feature>
<name>A0ABN2N0W7_9PSEU</name>
<keyword evidence="2" id="KW-0813">Transport</keyword>
<evidence type="ECO:0000256" key="2">
    <source>
        <dbReference type="ARBA" id="ARBA00022448"/>
    </source>
</evidence>
<reference evidence="8 9" key="1">
    <citation type="journal article" date="2019" name="Int. J. Syst. Evol. Microbiol.">
        <title>The Global Catalogue of Microorganisms (GCM) 10K type strain sequencing project: providing services to taxonomists for standard genome sequencing and annotation.</title>
        <authorList>
            <consortium name="The Broad Institute Genomics Platform"/>
            <consortium name="The Broad Institute Genome Sequencing Center for Infectious Disease"/>
            <person name="Wu L."/>
            <person name="Ma J."/>
        </authorList>
    </citation>
    <scope>NUCLEOTIDE SEQUENCE [LARGE SCALE GENOMIC DNA]</scope>
    <source>
        <strain evidence="8 9">JCM 16009</strain>
    </source>
</reference>
<dbReference type="InterPro" id="IPR001958">
    <property type="entry name" value="Tet-R_TetA/multi-R_MdtG-like"/>
</dbReference>
<feature type="transmembrane region" description="Helical" evidence="6">
    <location>
        <begin position="113"/>
        <end position="133"/>
    </location>
</feature>
<feature type="transmembrane region" description="Helical" evidence="6">
    <location>
        <begin position="173"/>
        <end position="194"/>
    </location>
</feature>
<evidence type="ECO:0000313" key="9">
    <source>
        <dbReference type="Proteomes" id="UP001500449"/>
    </source>
</evidence>
<feature type="transmembrane region" description="Helical" evidence="6">
    <location>
        <begin position="349"/>
        <end position="369"/>
    </location>
</feature>
<evidence type="ECO:0000256" key="5">
    <source>
        <dbReference type="ARBA" id="ARBA00023136"/>
    </source>
</evidence>
<feature type="transmembrane region" description="Helical" evidence="6">
    <location>
        <begin position="145"/>
        <end position="167"/>
    </location>
</feature>
<feature type="transmembrane region" description="Helical" evidence="6">
    <location>
        <begin position="279"/>
        <end position="303"/>
    </location>
</feature>
<accession>A0ABN2N0W7</accession>
<evidence type="ECO:0000259" key="7">
    <source>
        <dbReference type="PROSITE" id="PS50850"/>
    </source>
</evidence>
<dbReference type="PRINTS" id="PR01035">
    <property type="entry name" value="TCRTETA"/>
</dbReference>
<feature type="transmembrane region" description="Helical" evidence="6">
    <location>
        <begin position="449"/>
        <end position="471"/>
    </location>
</feature>
<dbReference type="InterPro" id="IPR011701">
    <property type="entry name" value="MFS"/>
</dbReference>
<feature type="transmembrane region" description="Helical" evidence="6">
    <location>
        <begin position="57"/>
        <end position="76"/>
    </location>
</feature>
<dbReference type="Proteomes" id="UP001500449">
    <property type="component" value="Unassembled WGS sequence"/>
</dbReference>
<keyword evidence="9" id="KW-1185">Reference proteome</keyword>
<gene>
    <name evidence="8" type="ORF">GCM10009836_27920</name>
</gene>
<evidence type="ECO:0000256" key="6">
    <source>
        <dbReference type="SAM" id="Phobius"/>
    </source>
</evidence>
<feature type="domain" description="Major facilitator superfamily (MFS) profile" evidence="7">
    <location>
        <begin position="22"/>
        <end position="476"/>
    </location>
</feature>
<dbReference type="EMBL" id="BAAAQK010000005">
    <property type="protein sequence ID" value="GAA1846725.1"/>
    <property type="molecule type" value="Genomic_DNA"/>
</dbReference>
<dbReference type="PANTHER" id="PTHR42718">
    <property type="entry name" value="MAJOR FACILITATOR SUPERFAMILY MULTIDRUG TRANSPORTER MFSC"/>
    <property type="match status" value="1"/>
</dbReference>
<feature type="transmembrane region" description="Helical" evidence="6">
    <location>
        <begin position="231"/>
        <end position="252"/>
    </location>
</feature>
<feature type="transmembrane region" description="Helical" evidence="6">
    <location>
        <begin position="206"/>
        <end position="225"/>
    </location>
</feature>
<feature type="transmembrane region" description="Helical" evidence="6">
    <location>
        <begin position="375"/>
        <end position="398"/>
    </location>
</feature>
<evidence type="ECO:0000256" key="3">
    <source>
        <dbReference type="ARBA" id="ARBA00022692"/>
    </source>
</evidence>
<dbReference type="PANTHER" id="PTHR42718:SF9">
    <property type="entry name" value="MAJOR FACILITATOR SUPERFAMILY MULTIDRUG TRANSPORTER MFSC"/>
    <property type="match status" value="1"/>
</dbReference>
<keyword evidence="5 6" id="KW-0472">Membrane</keyword>
<sequence>MSAPAIESSTPTRSAGARPTVAIGVLASCGIVVSLIQTMAVPLLPRFPKILSVAPSTAAWLITATLVAGAVSAPVLGRLGDMYGKRRMLLVSLALIVVGSVLGALAPNFALLLVARMLQGVSFGVVALGMSLMRDVLPPEKVGGGVGLMSASLGIGGAIGLPLTGLVADVFDWRWLFAGVAVVGAVLIVLLRRLVPESASRPGGRFDMVGAIGVTVVLVCLLLAISKGTDWGWGSPTVLGLFAAAAVVALLWGRHQLRLRQEGRAPMVDLRLAARPPVLMTNLATVCIGFSMFATFLLSVQILQAPVESGYGSGMSLLAAGVVLLPIGAAMLVFSSASALISRVRGPRTTLVLGTLVLAGGNIGCGFAGGSVAMLVTMAAVASIGATLAYSALPLLIMRAVPETETAAANSLNTLMRQLGTSTLSAVVAAVSSALVLDLGGDRIPSAAAFTVVFVAAGIAGLVGGLIGVLTPSPEDLPELRAAAAAAA</sequence>
<comment type="caution">
    <text evidence="8">The sequence shown here is derived from an EMBL/GenBank/DDBJ whole genome shotgun (WGS) entry which is preliminary data.</text>
</comment>
<evidence type="ECO:0000256" key="4">
    <source>
        <dbReference type="ARBA" id="ARBA00022989"/>
    </source>
</evidence>
<dbReference type="RefSeq" id="WP_344416272.1">
    <property type="nucleotide sequence ID" value="NZ_BAAAQK010000005.1"/>
</dbReference>
<dbReference type="SUPFAM" id="SSF103473">
    <property type="entry name" value="MFS general substrate transporter"/>
    <property type="match status" value="2"/>
</dbReference>
<dbReference type="Pfam" id="PF07690">
    <property type="entry name" value="MFS_1"/>
    <property type="match status" value="1"/>
</dbReference>
<comment type="subcellular location">
    <subcellularLocation>
        <location evidence="1">Cell membrane</location>
        <topology evidence="1">Multi-pass membrane protein</topology>
    </subcellularLocation>
</comment>
<organism evidence="8 9">
    <name type="scientific">Pseudonocardia ailaonensis</name>
    <dbReference type="NCBI Taxonomy" id="367279"/>
    <lineage>
        <taxon>Bacteria</taxon>
        <taxon>Bacillati</taxon>
        <taxon>Actinomycetota</taxon>
        <taxon>Actinomycetes</taxon>
        <taxon>Pseudonocardiales</taxon>
        <taxon>Pseudonocardiaceae</taxon>
        <taxon>Pseudonocardia</taxon>
    </lineage>
</organism>